<sequence>MVMGDFNGKVGQRRDPWTKHLGPFSDNTATCNYNGNLILELCAEHELVIANTLFQHRQSRIITWYKWNNLDVCSQFDFVLVRTKMRSTLRNTRVIPNAELDTDHRPIITTRTQKQKTSDKNKARANKTSKKRVINMKKLQSGEAQTKTNSLVNEKLKSVDTKDMNVTDLWNTFKSAVTDSMKEACGTKKQGGPTRKLTAWWNEEIKKVIQTKKKLFKNCQRPQRTTPVRRRPDQRKVGRVLLRLTQPGRRPGHRRGFDPSQPDHQEPNILESEVRWAVKDSPKDKAAGDDGITTRAVLACGEIGIQWLTSMFQRAWEESKVPDDWQRAIVVPIWKCKGSKKDCSTYRGISLLSHVGKMFAKILERRIRAKTEHLLSNSSLVLEREEGAQTLFLP</sequence>
<evidence type="ECO:0000256" key="1">
    <source>
        <dbReference type="SAM" id="MobiDB-lite"/>
    </source>
</evidence>
<keyword evidence="2" id="KW-0695">RNA-directed DNA polymerase</keyword>
<reference evidence="2 3" key="1">
    <citation type="journal article" date="2021" name="Elife">
        <title>Chloroplast acquisition without the gene transfer in kleptoplastic sea slugs, Plakobranchus ocellatus.</title>
        <authorList>
            <person name="Maeda T."/>
            <person name="Takahashi S."/>
            <person name="Yoshida T."/>
            <person name="Shimamura S."/>
            <person name="Takaki Y."/>
            <person name="Nagai Y."/>
            <person name="Toyoda A."/>
            <person name="Suzuki Y."/>
            <person name="Arimoto A."/>
            <person name="Ishii H."/>
            <person name="Satoh N."/>
            <person name="Nishiyama T."/>
            <person name="Hasebe M."/>
            <person name="Maruyama T."/>
            <person name="Minagawa J."/>
            <person name="Obokata J."/>
            <person name="Shigenobu S."/>
        </authorList>
    </citation>
    <scope>NUCLEOTIDE SEQUENCE [LARGE SCALE GENOMIC DNA]</scope>
</reference>
<name>A0AAV4ITM5_9GAST</name>
<dbReference type="SUPFAM" id="SSF56219">
    <property type="entry name" value="DNase I-like"/>
    <property type="match status" value="1"/>
</dbReference>
<feature type="region of interest" description="Disordered" evidence="1">
    <location>
        <begin position="246"/>
        <end position="270"/>
    </location>
</feature>
<protein>
    <submittedName>
        <fullName evidence="2">RNA-directed DNA polymerase from mobile element jockey</fullName>
    </submittedName>
</protein>
<comment type="caution">
    <text evidence="2">The sequence shown here is derived from an EMBL/GenBank/DDBJ whole genome shotgun (WGS) entry which is preliminary data.</text>
</comment>
<dbReference type="Proteomes" id="UP000762676">
    <property type="component" value="Unassembled WGS sequence"/>
</dbReference>
<evidence type="ECO:0000313" key="2">
    <source>
        <dbReference type="EMBL" id="GFS12637.1"/>
    </source>
</evidence>
<dbReference type="Gene3D" id="3.60.10.10">
    <property type="entry name" value="Endonuclease/exonuclease/phosphatase"/>
    <property type="match status" value="1"/>
</dbReference>
<keyword evidence="2" id="KW-0548">Nucleotidyltransferase</keyword>
<feature type="region of interest" description="Disordered" evidence="1">
    <location>
        <begin position="107"/>
        <end position="131"/>
    </location>
</feature>
<keyword evidence="2" id="KW-0808">Transferase</keyword>
<dbReference type="GO" id="GO:0003964">
    <property type="term" value="F:RNA-directed DNA polymerase activity"/>
    <property type="evidence" value="ECO:0007669"/>
    <property type="project" value="UniProtKB-KW"/>
</dbReference>
<accession>A0AAV4ITM5</accession>
<feature type="compositionally biased region" description="Basic and acidic residues" evidence="1">
    <location>
        <begin position="255"/>
        <end position="270"/>
    </location>
</feature>
<dbReference type="AlphaFoldDB" id="A0AAV4ITM5"/>
<gene>
    <name evidence="2" type="ORF">ElyMa_006702800</name>
</gene>
<dbReference type="InterPro" id="IPR036691">
    <property type="entry name" value="Endo/exonu/phosph_ase_sf"/>
</dbReference>
<proteinExistence type="predicted"/>
<organism evidence="2 3">
    <name type="scientific">Elysia marginata</name>
    <dbReference type="NCBI Taxonomy" id="1093978"/>
    <lineage>
        <taxon>Eukaryota</taxon>
        <taxon>Metazoa</taxon>
        <taxon>Spiralia</taxon>
        <taxon>Lophotrochozoa</taxon>
        <taxon>Mollusca</taxon>
        <taxon>Gastropoda</taxon>
        <taxon>Heterobranchia</taxon>
        <taxon>Euthyneura</taxon>
        <taxon>Panpulmonata</taxon>
        <taxon>Sacoglossa</taxon>
        <taxon>Placobranchoidea</taxon>
        <taxon>Plakobranchidae</taxon>
        <taxon>Elysia</taxon>
    </lineage>
</organism>
<keyword evidence="3" id="KW-1185">Reference proteome</keyword>
<dbReference type="EMBL" id="BMAT01013413">
    <property type="protein sequence ID" value="GFS12637.1"/>
    <property type="molecule type" value="Genomic_DNA"/>
</dbReference>
<dbReference type="PANTHER" id="PTHR19446">
    <property type="entry name" value="REVERSE TRANSCRIPTASES"/>
    <property type="match status" value="1"/>
</dbReference>
<evidence type="ECO:0000313" key="3">
    <source>
        <dbReference type="Proteomes" id="UP000762676"/>
    </source>
</evidence>